<dbReference type="InterPro" id="IPR012337">
    <property type="entry name" value="RNaseH-like_sf"/>
</dbReference>
<evidence type="ECO:0000259" key="6">
    <source>
        <dbReference type="SMART" id="SM00732"/>
    </source>
</evidence>
<evidence type="ECO:0000256" key="4">
    <source>
        <dbReference type="ARBA" id="ARBA00022801"/>
    </source>
</evidence>
<dbReference type="GO" id="GO:0016788">
    <property type="term" value="F:hydrolase activity, acting on ester bonds"/>
    <property type="evidence" value="ECO:0007669"/>
    <property type="project" value="UniProtKB-UniRule"/>
</dbReference>
<dbReference type="InterPro" id="IPR037027">
    <property type="entry name" value="YqgF/RNaseH-like_dom_sf"/>
</dbReference>
<keyword evidence="1 5" id="KW-0963">Cytoplasm</keyword>
<dbReference type="PANTHER" id="PTHR33317">
    <property type="entry name" value="POLYNUCLEOTIDYL TRANSFERASE, RIBONUCLEASE H-LIKE SUPERFAMILY PROTEIN"/>
    <property type="match status" value="1"/>
</dbReference>
<dbReference type="GO" id="GO:0000967">
    <property type="term" value="P:rRNA 5'-end processing"/>
    <property type="evidence" value="ECO:0007669"/>
    <property type="project" value="UniProtKB-UniRule"/>
</dbReference>
<dbReference type="GO" id="GO:0005829">
    <property type="term" value="C:cytosol"/>
    <property type="evidence" value="ECO:0007669"/>
    <property type="project" value="TreeGrafter"/>
</dbReference>
<dbReference type="NCBIfam" id="TIGR00250">
    <property type="entry name" value="RNAse_H_YqgF"/>
    <property type="match status" value="1"/>
</dbReference>
<dbReference type="GO" id="GO:0004518">
    <property type="term" value="F:nuclease activity"/>
    <property type="evidence" value="ECO:0007669"/>
    <property type="project" value="UniProtKB-KW"/>
</dbReference>
<dbReference type="RefSeq" id="WP_146957171.1">
    <property type="nucleotide sequence ID" value="NZ_CP042467.1"/>
</dbReference>
<organism evidence="7 8">
    <name type="scientific">Microvenator marinus</name>
    <dbReference type="NCBI Taxonomy" id="2600177"/>
    <lineage>
        <taxon>Bacteria</taxon>
        <taxon>Deltaproteobacteria</taxon>
        <taxon>Bradymonadales</taxon>
        <taxon>Microvenatoraceae</taxon>
        <taxon>Microvenator</taxon>
    </lineage>
</organism>
<keyword evidence="4 5" id="KW-0378">Hydrolase</keyword>
<reference evidence="7 8" key="1">
    <citation type="submission" date="2019-08" db="EMBL/GenBank/DDBJ databases">
        <authorList>
            <person name="Liang Q."/>
        </authorList>
    </citation>
    <scope>NUCLEOTIDE SEQUENCE [LARGE SCALE GENOMIC DNA]</scope>
    <source>
        <strain evidence="7 8">V1718</strain>
    </source>
</reference>
<dbReference type="Pfam" id="PF03652">
    <property type="entry name" value="RuvX"/>
    <property type="match status" value="1"/>
</dbReference>
<dbReference type="HAMAP" id="MF_00651">
    <property type="entry name" value="Nuclease_YqgF"/>
    <property type="match status" value="1"/>
</dbReference>
<dbReference type="PANTHER" id="PTHR33317:SF4">
    <property type="entry name" value="POLYNUCLEOTIDYL TRANSFERASE, RIBONUCLEASE H-LIKE SUPERFAMILY PROTEIN"/>
    <property type="match status" value="1"/>
</dbReference>
<name>A0A5B8XRQ6_9DELT</name>
<dbReference type="EC" id="3.1.-.-" evidence="5"/>
<evidence type="ECO:0000256" key="1">
    <source>
        <dbReference type="ARBA" id="ARBA00022490"/>
    </source>
</evidence>
<dbReference type="SUPFAM" id="SSF53098">
    <property type="entry name" value="Ribonuclease H-like"/>
    <property type="match status" value="1"/>
</dbReference>
<feature type="domain" description="YqgF/RNase H-like" evidence="6">
    <location>
        <begin position="1"/>
        <end position="99"/>
    </location>
</feature>
<sequence length="136" mass="14662">MRFIGVDVGAKRVGIAVSDDEGRVAVPSESLDAKTAIVEILAMAPDTIAVGLPLDLKGREGPAARKARKFVDDLLSQVEAGQVPPQIEWIDERFSTVVASNLLRDAGLNAKRQKGVIDAMAASQILQTYLDSRKYE</sequence>
<keyword evidence="2 5" id="KW-0690">Ribosome biogenesis</keyword>
<comment type="similarity">
    <text evidence="5">Belongs to the YqgF HJR family.</text>
</comment>
<evidence type="ECO:0000256" key="2">
    <source>
        <dbReference type="ARBA" id="ARBA00022517"/>
    </source>
</evidence>
<comment type="function">
    <text evidence="5">Could be a nuclease involved in processing of the 5'-end of pre-16S rRNA.</text>
</comment>
<dbReference type="OrthoDB" id="9796140at2"/>
<evidence type="ECO:0000313" key="8">
    <source>
        <dbReference type="Proteomes" id="UP000321595"/>
    </source>
</evidence>
<protein>
    <recommendedName>
        <fullName evidence="5">Putative pre-16S rRNA nuclease</fullName>
        <ecNumber evidence="5">3.1.-.-</ecNumber>
    </recommendedName>
</protein>
<accession>A0A5B8XRQ6</accession>
<dbReference type="AlphaFoldDB" id="A0A5B8XRQ6"/>
<dbReference type="Gene3D" id="3.30.420.140">
    <property type="entry name" value="YqgF/RNase H-like domain"/>
    <property type="match status" value="1"/>
</dbReference>
<dbReference type="KEGG" id="bbae:FRD01_02040"/>
<dbReference type="Proteomes" id="UP000321595">
    <property type="component" value="Chromosome"/>
</dbReference>
<dbReference type="InterPro" id="IPR005227">
    <property type="entry name" value="YqgF"/>
</dbReference>
<proteinExistence type="inferred from homology"/>
<evidence type="ECO:0000256" key="3">
    <source>
        <dbReference type="ARBA" id="ARBA00022722"/>
    </source>
</evidence>
<comment type="subcellular location">
    <subcellularLocation>
        <location evidence="5">Cytoplasm</location>
    </subcellularLocation>
</comment>
<evidence type="ECO:0000313" key="7">
    <source>
        <dbReference type="EMBL" id="QED26059.1"/>
    </source>
</evidence>
<evidence type="ECO:0000256" key="5">
    <source>
        <dbReference type="HAMAP-Rule" id="MF_00651"/>
    </source>
</evidence>
<gene>
    <name evidence="7" type="primary">ruvX</name>
    <name evidence="7" type="ORF">FRD01_02040</name>
</gene>
<dbReference type="SMART" id="SM00732">
    <property type="entry name" value="YqgFc"/>
    <property type="match status" value="1"/>
</dbReference>
<dbReference type="CDD" id="cd16964">
    <property type="entry name" value="YqgF"/>
    <property type="match status" value="1"/>
</dbReference>
<keyword evidence="3 5" id="KW-0540">Nuclease</keyword>
<dbReference type="EMBL" id="CP042467">
    <property type="protein sequence ID" value="QED26059.1"/>
    <property type="molecule type" value="Genomic_DNA"/>
</dbReference>
<dbReference type="InterPro" id="IPR006641">
    <property type="entry name" value="YqgF/RNaseH-like_dom"/>
</dbReference>
<keyword evidence="8" id="KW-1185">Reference proteome</keyword>